<organism evidence="3 4">
    <name type="scientific">Cephalotus follicularis</name>
    <name type="common">Albany pitcher plant</name>
    <dbReference type="NCBI Taxonomy" id="3775"/>
    <lineage>
        <taxon>Eukaryota</taxon>
        <taxon>Viridiplantae</taxon>
        <taxon>Streptophyta</taxon>
        <taxon>Embryophyta</taxon>
        <taxon>Tracheophyta</taxon>
        <taxon>Spermatophyta</taxon>
        <taxon>Magnoliopsida</taxon>
        <taxon>eudicotyledons</taxon>
        <taxon>Gunneridae</taxon>
        <taxon>Pentapetalae</taxon>
        <taxon>rosids</taxon>
        <taxon>fabids</taxon>
        <taxon>Oxalidales</taxon>
        <taxon>Cephalotaceae</taxon>
        <taxon>Cephalotus</taxon>
    </lineage>
</organism>
<proteinExistence type="predicted"/>
<protein>
    <submittedName>
        <fullName evidence="3">DUF724 domain-containing protein</fullName>
    </submittedName>
</protein>
<dbReference type="InterPro" id="IPR007930">
    <property type="entry name" value="DUF724"/>
</dbReference>
<evidence type="ECO:0000313" key="4">
    <source>
        <dbReference type="Proteomes" id="UP000187406"/>
    </source>
</evidence>
<feature type="non-terminal residue" evidence="3">
    <location>
        <position position="137"/>
    </location>
</feature>
<dbReference type="EMBL" id="BDDD01000620">
    <property type="protein sequence ID" value="GAV68215.1"/>
    <property type="molecule type" value="Genomic_DNA"/>
</dbReference>
<accession>A0A1Q3BJR9</accession>
<evidence type="ECO:0000313" key="3">
    <source>
        <dbReference type="EMBL" id="GAV68215.1"/>
    </source>
</evidence>
<comment type="caution">
    <text evidence="3">The sequence shown here is derived from an EMBL/GenBank/DDBJ whole genome shotgun (WGS) entry which is preliminary data.</text>
</comment>
<keyword evidence="1" id="KW-0813">Transport</keyword>
<reference evidence="4" key="1">
    <citation type="submission" date="2016-04" db="EMBL/GenBank/DDBJ databases">
        <title>Cephalotus genome sequencing.</title>
        <authorList>
            <person name="Fukushima K."/>
            <person name="Hasebe M."/>
            <person name="Fang X."/>
        </authorList>
    </citation>
    <scope>NUCLEOTIDE SEQUENCE [LARGE SCALE GENOMIC DNA]</scope>
    <source>
        <strain evidence="4">cv. St1</strain>
    </source>
</reference>
<evidence type="ECO:0000256" key="2">
    <source>
        <dbReference type="ARBA" id="ARBA00022604"/>
    </source>
</evidence>
<keyword evidence="2" id="KW-0341">Growth regulation</keyword>
<evidence type="ECO:0000256" key="1">
    <source>
        <dbReference type="ARBA" id="ARBA00022448"/>
    </source>
</evidence>
<keyword evidence="4" id="KW-1185">Reference proteome</keyword>
<name>A0A1Q3BJR9_CEPFO</name>
<dbReference type="STRING" id="3775.A0A1Q3BJR9"/>
<dbReference type="OrthoDB" id="687110at2759"/>
<dbReference type="InParanoid" id="A0A1Q3BJR9"/>
<sequence length="137" mass="16120">KTIDSIEVFHKVPQKPHFQPLAEIKKEYREGSTIGMMVTFSGLFQKIAMLQFGAPRSVLYWCDIYSTLESLLDLEKYGFDVTILQDRVNELISIIDGQEQFLYQLKDVEREVMERTCQSENFDEEMKEIKKKITELK</sequence>
<dbReference type="Pfam" id="PF05266">
    <property type="entry name" value="DUF724"/>
    <property type="match status" value="1"/>
</dbReference>
<dbReference type="AlphaFoldDB" id="A0A1Q3BJR9"/>
<feature type="non-terminal residue" evidence="3">
    <location>
        <position position="1"/>
    </location>
</feature>
<gene>
    <name evidence="3" type="ORF">CFOL_v3_11718</name>
</gene>
<dbReference type="Proteomes" id="UP000187406">
    <property type="component" value="Unassembled WGS sequence"/>
</dbReference>